<organism evidence="8 9">
    <name type="scientific">Streptomyces fuscus</name>
    <dbReference type="NCBI Taxonomy" id="3048495"/>
    <lineage>
        <taxon>Bacteria</taxon>
        <taxon>Bacillati</taxon>
        <taxon>Actinomycetota</taxon>
        <taxon>Actinomycetes</taxon>
        <taxon>Kitasatosporales</taxon>
        <taxon>Streptomycetaceae</taxon>
        <taxon>Streptomyces</taxon>
    </lineage>
</organism>
<dbReference type="Pfam" id="PF00271">
    <property type="entry name" value="Helicase_C"/>
    <property type="match status" value="1"/>
</dbReference>
<name>A0ABT7J9X0_9ACTN</name>
<dbReference type="PROSITE" id="PS50011">
    <property type="entry name" value="PROTEIN_KINASE_DOM"/>
    <property type="match status" value="1"/>
</dbReference>
<evidence type="ECO:0000256" key="4">
    <source>
        <dbReference type="SAM" id="MobiDB-lite"/>
    </source>
</evidence>
<accession>A0ABT7J9X0</accession>
<evidence type="ECO:0000256" key="2">
    <source>
        <dbReference type="ARBA" id="ARBA00022840"/>
    </source>
</evidence>
<dbReference type="InterPro" id="IPR052511">
    <property type="entry name" value="ATP-dep_Helicase"/>
</dbReference>
<dbReference type="Gene3D" id="1.10.510.10">
    <property type="entry name" value="Transferase(Phosphotransferase) domain 1"/>
    <property type="match status" value="1"/>
</dbReference>
<dbReference type="InterPro" id="IPR014001">
    <property type="entry name" value="Helicase_ATP-bd"/>
</dbReference>
<feature type="compositionally biased region" description="Basic and acidic residues" evidence="4">
    <location>
        <begin position="1988"/>
        <end position="1999"/>
    </location>
</feature>
<feature type="domain" description="Protein kinase" evidence="5">
    <location>
        <begin position="10"/>
        <end position="289"/>
    </location>
</feature>
<dbReference type="Gene3D" id="3.30.200.20">
    <property type="entry name" value="Phosphorylase Kinase, domain 1"/>
    <property type="match status" value="1"/>
</dbReference>
<dbReference type="InterPro" id="IPR011545">
    <property type="entry name" value="DEAD/DEAH_box_helicase_dom"/>
</dbReference>
<evidence type="ECO:0000256" key="3">
    <source>
        <dbReference type="PROSITE-ProRule" id="PRU10141"/>
    </source>
</evidence>
<dbReference type="SMART" id="SM00487">
    <property type="entry name" value="DEXDc"/>
    <property type="match status" value="1"/>
</dbReference>
<dbReference type="InterPro" id="IPR018973">
    <property type="entry name" value="MZB"/>
</dbReference>
<dbReference type="InterPro" id="IPR000719">
    <property type="entry name" value="Prot_kinase_dom"/>
</dbReference>
<dbReference type="InterPro" id="IPR011009">
    <property type="entry name" value="Kinase-like_dom_sf"/>
</dbReference>
<dbReference type="InterPro" id="IPR008271">
    <property type="entry name" value="Ser/Thr_kinase_AS"/>
</dbReference>
<protein>
    <submittedName>
        <fullName evidence="8">Protein kinase</fullName>
    </submittedName>
</protein>
<evidence type="ECO:0000313" key="9">
    <source>
        <dbReference type="Proteomes" id="UP001241926"/>
    </source>
</evidence>
<keyword evidence="8" id="KW-0808">Transferase</keyword>
<dbReference type="PANTHER" id="PTHR47962">
    <property type="entry name" value="ATP-DEPENDENT HELICASE LHR-RELATED-RELATED"/>
    <property type="match status" value="1"/>
</dbReference>
<feature type="region of interest" description="Disordered" evidence="4">
    <location>
        <begin position="1552"/>
        <end position="1574"/>
    </location>
</feature>
<dbReference type="PROSITE" id="PS00108">
    <property type="entry name" value="PROTEIN_KINASE_ST"/>
    <property type="match status" value="1"/>
</dbReference>
<feature type="domain" description="Helicase C-terminal" evidence="7">
    <location>
        <begin position="1280"/>
        <end position="1428"/>
    </location>
</feature>
<keyword evidence="1 3" id="KW-0547">Nucleotide-binding</keyword>
<dbReference type="SMART" id="SM00220">
    <property type="entry name" value="S_TKc"/>
    <property type="match status" value="1"/>
</dbReference>
<dbReference type="GO" id="GO:0016301">
    <property type="term" value="F:kinase activity"/>
    <property type="evidence" value="ECO:0007669"/>
    <property type="project" value="UniProtKB-KW"/>
</dbReference>
<keyword evidence="2 3" id="KW-0067">ATP-binding</keyword>
<reference evidence="8 9" key="1">
    <citation type="submission" date="2023-05" db="EMBL/GenBank/DDBJ databases">
        <title>Streptomyces fuscus sp. nov., a brown-black pigment producing actinomyces isolated from dry sand of Sea duck farm.</title>
        <authorList>
            <person name="Xie J."/>
            <person name="Shen N."/>
        </authorList>
    </citation>
    <scope>NUCLEOTIDE SEQUENCE [LARGE SCALE GENOMIC DNA]</scope>
    <source>
        <strain evidence="8 9">GXMU-J15</strain>
    </source>
</reference>
<dbReference type="SUPFAM" id="SSF56112">
    <property type="entry name" value="Protein kinase-like (PK-like)"/>
    <property type="match status" value="1"/>
</dbReference>
<dbReference type="PANTHER" id="PTHR47962:SF5">
    <property type="entry name" value="ATP-DEPENDENT HELICASE LHR-RELATED"/>
    <property type="match status" value="1"/>
</dbReference>
<keyword evidence="8" id="KW-0418">Kinase</keyword>
<evidence type="ECO:0000259" key="5">
    <source>
        <dbReference type="PROSITE" id="PS50011"/>
    </source>
</evidence>
<dbReference type="PROSITE" id="PS51192">
    <property type="entry name" value="HELICASE_ATP_BIND_1"/>
    <property type="match status" value="1"/>
</dbReference>
<evidence type="ECO:0000259" key="7">
    <source>
        <dbReference type="PROSITE" id="PS51194"/>
    </source>
</evidence>
<evidence type="ECO:0000256" key="1">
    <source>
        <dbReference type="ARBA" id="ARBA00022741"/>
    </source>
</evidence>
<dbReference type="Pfam" id="PF00270">
    <property type="entry name" value="DEAD"/>
    <property type="match status" value="1"/>
</dbReference>
<comment type="caution">
    <text evidence="8">The sequence shown here is derived from an EMBL/GenBank/DDBJ whole genome shotgun (WGS) entry which is preliminary data.</text>
</comment>
<feature type="compositionally biased region" description="Low complexity" evidence="4">
    <location>
        <begin position="2002"/>
        <end position="2029"/>
    </location>
</feature>
<dbReference type="CDD" id="cd14014">
    <property type="entry name" value="STKc_PknB_like"/>
    <property type="match status" value="1"/>
</dbReference>
<dbReference type="PROSITE" id="PS00107">
    <property type="entry name" value="PROTEIN_KINASE_ATP"/>
    <property type="match status" value="1"/>
</dbReference>
<dbReference type="EMBL" id="JASJUS010000041">
    <property type="protein sequence ID" value="MDL2081087.1"/>
    <property type="molecule type" value="Genomic_DNA"/>
</dbReference>
<gene>
    <name evidence="8" type="ORF">QNN03_32050</name>
</gene>
<dbReference type="Pfam" id="PF09369">
    <property type="entry name" value="MZB"/>
    <property type="match status" value="1"/>
</dbReference>
<feature type="domain" description="Helicase ATP-binding" evidence="6">
    <location>
        <begin position="443"/>
        <end position="623"/>
    </location>
</feature>
<feature type="region of interest" description="Disordered" evidence="4">
    <location>
        <begin position="1988"/>
        <end position="2029"/>
    </location>
</feature>
<dbReference type="InterPro" id="IPR001650">
    <property type="entry name" value="Helicase_C-like"/>
</dbReference>
<proteinExistence type="predicted"/>
<dbReference type="SMART" id="SM00490">
    <property type="entry name" value="HELICc"/>
    <property type="match status" value="1"/>
</dbReference>
<keyword evidence="9" id="KW-1185">Reference proteome</keyword>
<evidence type="ECO:0000259" key="6">
    <source>
        <dbReference type="PROSITE" id="PS51192"/>
    </source>
</evidence>
<feature type="binding site" evidence="3">
    <location>
        <position position="44"/>
    </location>
    <ligand>
        <name>ATP</name>
        <dbReference type="ChEBI" id="CHEBI:30616"/>
    </ligand>
</feature>
<sequence length="2134" mass="237485">MGQETVGGQFRITGILGRGNMGEVHRALDLEAAPDSPHQEVAVKTVLRSRTGVAVDASGPNKEVDRFRREVRIMRMLSQGHPNLTLLIDGGVDETASGSGLPYLAMELLDGNPLADLVDEEPQLPVSWMAAIGAQIASGLTAAHTAGVVHRDLKPANVMLTRDGTLKILDFGMGSVVDDPDQTRLTSTGVSVGTARYMAPEQFRAERVTASADLYALGCILYELLIGRPPFSARTPYELSEQHQHEDPPRLTLVRPDLPAELVRLVERLLEKEADNRPDNAAMVREALIPLALEPDDRATLLAPHWQAMDPVARLRALLPEPAPAAPAPVPRRVPRLPESMDVFGIHADLIREYENFTKSSTVIRDARIDGFVSDDLRNKSQWPDPWLSLNPFFADGGQVTDLVRDGLLHPKCAEIFQAGKKESSPRPDGRPLTFHLHQRQAIEAAQAGDSYVLTTGTGSGKSLSYIVPIVDHVLKEREAAGPKAGGRVRAIVVYPMNALANSQLGELEKYLRHGFGKGREPVTFARYTGQESREEREELRKNPPDILLTNYVMLELMLTRPDDRTGLIAKAEGLQFLVFDELHTYRGRQGADVAFLIRRVREACRASATLQCIGTSATMSTEGSWEDQQREVARVAGRLFGTTVLPHRVIGETLVRATEEPPESIPAERLRVAAAPRSYEALTKDPLARWVEARFGLEHEEGTGRLRRCAPSTVEAAAAELHERTGVPEETVREAIRATLEAGAQAKHPVTERPLFAFRLHQFLSKGDTVYTTLQDPLTRPLTRTYQLEQPGSDGKPLFPLAFCRECGQEYLTVWRTEEQGAFRYEPRRDTSASGGRAGEGYLYVGMPGEDYEWPADPQKAVDDRRLPESWLETDAQGLAVVKKSYRPRLPKRVVVDPYGNESGEGLVAAFVPAPFLFCVHCQVSYEQTRGRDFAKLATLDQEGRSSATSLISASIVKSLRAVPEESLSKEARKLLTFVDNRQDASLQAGHFNDFAQVTQLRGALYRAALQAGEEGLRHDDLAEAVTEVMGLAPRDYAAGTDLPPSMERRATKAFRDVVGYRLYRDLERGWRITMPNLEQTGLLRIDYEDLDWVAARDERWQATHRVLREADPALREEVARTLLDFMRRALAIDVQYFRDDFDVLQRASEERLTGPWVLGDSDRPAVGTAYPYGSRPGMERTALFLSARGKFGKYLQRNMPELRNDKDKGKGKATLDDVQCVIEDLLKVLREADLVREVDATPESSGPAFRRRASEKRTGYRVSAAALIWRAGDGERGAIDPLARTYSSGEGPRVNPFFRDLYRTAAAELAGLYAREHTAQVPPEDRLDREREFRSAELPLLYCSPTMELGVDISSLNAVLMRNVPPTPANYAQRSGRAGRSGQPALVTTYCATGNSHDQYYFGKSKDMVAGQVAPPRLDLANEDLVRSHLQGIWLAETGMKLGSAIPEVVDVAYDPDGGDRPDPHMPLPLLPGVLGASLDEDARRRATATARTVLAPLIPEFEKTTWWYDEWIEDRIQQAPHAFDRAFDRWRDLFRAAVIDQYEQNKRVVDHTLSPGEQSRARSRRREAETQTNLLLNRSVDSKSVMSDFNPYRYLASEGFLPGYSFPRLPLAAYIPRSGNRRNADGDYLQRPRFLAIREFGPGALIYHEGARYQVTRVQLPPDASGDLATAEARRCDGCGYHYPVRAGTDRCTMCGEELRSKRTGLLHLHTVYTTPRERISSDEEERRRAGFRLETSYAFQDHGVRKGRLTSHVTDGDGTPVLDLDYGDSATVRITNLGRVRDKEGEQDGYWLDLGDGRWLNDRAAADAIEGTGMPVVDEDGNEKRRKARVLPFVEDRRNILVVTLEEPLPEPEALSFLYALERGIEAAFELEDSELTAELLPPEEGPRRRVLFTEAAEGGAGVLRRIQHEKDAVARAARTALEICHFDPDSGDDEGGPEGGEPCARGCYSCLLTYANQTHHRQLSRHAAKPLLLRLSRALTRREDRGESRSEQFRRLAAVARPAETPAETPAPAPAQRTAAEAPTPVEADVAALVASGDFLGWLQAKGYRLPDEVNAFVDTAGARPDYVFRLDGANLAVFVDRPGHTPDSSRDIEAGYRLEEIGWDVLRFPTDTDWDVIVEHNPTYFHLH</sequence>
<dbReference type="Pfam" id="PF00069">
    <property type="entry name" value="Pkinase"/>
    <property type="match status" value="1"/>
</dbReference>
<dbReference type="Proteomes" id="UP001241926">
    <property type="component" value="Unassembled WGS sequence"/>
</dbReference>
<dbReference type="SUPFAM" id="SSF52540">
    <property type="entry name" value="P-loop containing nucleoside triphosphate hydrolases"/>
    <property type="match status" value="2"/>
</dbReference>
<dbReference type="InterPro" id="IPR027417">
    <property type="entry name" value="P-loop_NTPase"/>
</dbReference>
<dbReference type="InterPro" id="IPR017441">
    <property type="entry name" value="Protein_kinase_ATP_BS"/>
</dbReference>
<dbReference type="Gene3D" id="3.40.50.300">
    <property type="entry name" value="P-loop containing nucleotide triphosphate hydrolases"/>
    <property type="match status" value="2"/>
</dbReference>
<evidence type="ECO:0000313" key="8">
    <source>
        <dbReference type="EMBL" id="MDL2081087.1"/>
    </source>
</evidence>
<dbReference type="CDD" id="cd17923">
    <property type="entry name" value="DEXHc_Hrq1-like"/>
    <property type="match status" value="1"/>
</dbReference>
<dbReference type="PROSITE" id="PS51194">
    <property type="entry name" value="HELICASE_CTER"/>
    <property type="match status" value="1"/>
</dbReference>